<keyword evidence="3" id="KW-1185">Reference proteome</keyword>
<protein>
    <submittedName>
        <fullName evidence="2">Uncharacterized protein</fullName>
    </submittedName>
</protein>
<dbReference type="Proteomes" id="UP000224567">
    <property type="component" value="Unassembled WGS sequence"/>
</dbReference>
<evidence type="ECO:0000313" key="3">
    <source>
        <dbReference type="Proteomes" id="UP000224567"/>
    </source>
</evidence>
<dbReference type="PANTHER" id="PTHR36318:SF3">
    <property type="entry name" value="OS06G0581300 PROTEIN"/>
    <property type="match status" value="1"/>
</dbReference>
<keyword evidence="1" id="KW-0472">Membrane</keyword>
<accession>A0A2G2VQR0</accession>
<evidence type="ECO:0000313" key="2">
    <source>
        <dbReference type="EMBL" id="PHT35311.1"/>
    </source>
</evidence>
<reference evidence="2 3" key="1">
    <citation type="journal article" date="2017" name="Genome Biol.">
        <title>New reference genome sequences of hot pepper reveal the massive evolution of plant disease-resistance genes by retroduplication.</title>
        <authorList>
            <person name="Kim S."/>
            <person name="Park J."/>
            <person name="Yeom S.I."/>
            <person name="Kim Y.M."/>
            <person name="Seo E."/>
            <person name="Kim K.T."/>
            <person name="Kim M.S."/>
            <person name="Lee J.M."/>
            <person name="Cheong K."/>
            <person name="Shin H.S."/>
            <person name="Kim S.B."/>
            <person name="Han K."/>
            <person name="Lee J."/>
            <person name="Park M."/>
            <person name="Lee H.A."/>
            <person name="Lee H.Y."/>
            <person name="Lee Y."/>
            <person name="Oh S."/>
            <person name="Lee J.H."/>
            <person name="Choi E."/>
            <person name="Choi E."/>
            <person name="Lee S.E."/>
            <person name="Jeon J."/>
            <person name="Kim H."/>
            <person name="Choi G."/>
            <person name="Song H."/>
            <person name="Lee J."/>
            <person name="Lee S.C."/>
            <person name="Kwon J.K."/>
            <person name="Lee H.Y."/>
            <person name="Koo N."/>
            <person name="Hong Y."/>
            <person name="Kim R.W."/>
            <person name="Kang W.H."/>
            <person name="Huh J.H."/>
            <person name="Kang B.C."/>
            <person name="Yang T.J."/>
            <person name="Lee Y.H."/>
            <person name="Bennetzen J.L."/>
            <person name="Choi D."/>
        </authorList>
    </citation>
    <scope>NUCLEOTIDE SEQUENCE [LARGE SCALE GENOMIC DNA]</scope>
    <source>
        <strain evidence="3">cv. PBC81</strain>
    </source>
</reference>
<feature type="transmembrane region" description="Helical" evidence="1">
    <location>
        <begin position="43"/>
        <end position="64"/>
    </location>
</feature>
<dbReference type="OrthoDB" id="889544at2759"/>
<comment type="caution">
    <text evidence="2">The sequence shown here is derived from an EMBL/GenBank/DDBJ whole genome shotgun (WGS) entry which is preliminary data.</text>
</comment>
<dbReference type="EMBL" id="MLFT02000011">
    <property type="protein sequence ID" value="PHT35311.1"/>
    <property type="molecule type" value="Genomic_DNA"/>
</dbReference>
<feature type="transmembrane region" description="Helical" evidence="1">
    <location>
        <begin position="164"/>
        <end position="186"/>
    </location>
</feature>
<gene>
    <name evidence="2" type="ORF">CQW23_27111</name>
</gene>
<sequence>MGTSSSLATALKSLFAVLGCLVIGSIIYTLLTDGLPSFKRLNPWLMVTVIDFYVHVFVIGSWVVYKESNWTTALLWMVLLVCLRSPATCVYIVLQFLKLSTEESLQDPIYFVLLRRQEKNETERRRKCSLLTARILSLALSSLMLGILIYTLVTDGSPFRRDVFTPWMTAAVIDFIVNAIAVSVWVAYKESSWLTATILIILLNLCGSTITCAYIALQLFRLSSQEPVYFILFSNRNREENEGMKEPLTHRTWEGLN</sequence>
<keyword evidence="1" id="KW-1133">Transmembrane helix</keyword>
<dbReference type="AlphaFoldDB" id="A0A2G2VQR0"/>
<dbReference type="Pfam" id="PF07343">
    <property type="entry name" value="DUF1475"/>
    <property type="match status" value="1"/>
</dbReference>
<evidence type="ECO:0000256" key="1">
    <source>
        <dbReference type="SAM" id="Phobius"/>
    </source>
</evidence>
<feature type="transmembrane region" description="Helical" evidence="1">
    <location>
        <begin position="131"/>
        <end position="152"/>
    </location>
</feature>
<feature type="transmembrane region" description="Helical" evidence="1">
    <location>
        <begin position="193"/>
        <end position="217"/>
    </location>
</feature>
<name>A0A2G2VQR0_CAPBA</name>
<proteinExistence type="predicted"/>
<feature type="transmembrane region" description="Helical" evidence="1">
    <location>
        <begin position="13"/>
        <end position="31"/>
    </location>
</feature>
<organism evidence="2 3">
    <name type="scientific">Capsicum baccatum</name>
    <name type="common">Peruvian pepper</name>
    <dbReference type="NCBI Taxonomy" id="33114"/>
    <lineage>
        <taxon>Eukaryota</taxon>
        <taxon>Viridiplantae</taxon>
        <taxon>Streptophyta</taxon>
        <taxon>Embryophyta</taxon>
        <taxon>Tracheophyta</taxon>
        <taxon>Spermatophyta</taxon>
        <taxon>Magnoliopsida</taxon>
        <taxon>eudicotyledons</taxon>
        <taxon>Gunneridae</taxon>
        <taxon>Pentapetalae</taxon>
        <taxon>asterids</taxon>
        <taxon>lamiids</taxon>
        <taxon>Solanales</taxon>
        <taxon>Solanaceae</taxon>
        <taxon>Solanoideae</taxon>
        <taxon>Capsiceae</taxon>
        <taxon>Capsicum</taxon>
    </lineage>
</organism>
<dbReference type="STRING" id="33114.A0A2G2VQR0"/>
<reference evidence="3" key="2">
    <citation type="journal article" date="2017" name="J. Anim. Genet.">
        <title>Multiple reference genome sequences of hot pepper reveal the massive evolution of plant disease resistance genes by retroduplication.</title>
        <authorList>
            <person name="Kim S."/>
            <person name="Park J."/>
            <person name="Yeom S.-I."/>
            <person name="Kim Y.-M."/>
            <person name="Seo E."/>
            <person name="Kim K.-T."/>
            <person name="Kim M.-S."/>
            <person name="Lee J.M."/>
            <person name="Cheong K."/>
            <person name="Shin H.-S."/>
            <person name="Kim S.-B."/>
            <person name="Han K."/>
            <person name="Lee J."/>
            <person name="Park M."/>
            <person name="Lee H.-A."/>
            <person name="Lee H.-Y."/>
            <person name="Lee Y."/>
            <person name="Oh S."/>
            <person name="Lee J.H."/>
            <person name="Choi E."/>
            <person name="Choi E."/>
            <person name="Lee S.E."/>
            <person name="Jeon J."/>
            <person name="Kim H."/>
            <person name="Choi G."/>
            <person name="Song H."/>
            <person name="Lee J."/>
            <person name="Lee S.-C."/>
            <person name="Kwon J.-K."/>
            <person name="Lee H.-Y."/>
            <person name="Koo N."/>
            <person name="Hong Y."/>
            <person name="Kim R.W."/>
            <person name="Kang W.-H."/>
            <person name="Huh J.H."/>
            <person name="Kang B.-C."/>
            <person name="Yang T.-J."/>
            <person name="Lee Y.-H."/>
            <person name="Bennetzen J.L."/>
            <person name="Choi D."/>
        </authorList>
    </citation>
    <scope>NUCLEOTIDE SEQUENCE [LARGE SCALE GENOMIC DNA]</scope>
    <source>
        <strain evidence="3">cv. PBC81</strain>
    </source>
</reference>
<keyword evidence="1" id="KW-0812">Transmembrane</keyword>
<dbReference type="InterPro" id="IPR009943">
    <property type="entry name" value="DUF1475"/>
</dbReference>
<dbReference type="PANTHER" id="PTHR36318">
    <property type="entry name" value="OS06G0581300 PROTEIN"/>
    <property type="match status" value="1"/>
</dbReference>